<dbReference type="GO" id="GO:0000289">
    <property type="term" value="P:nuclear-transcribed mRNA poly(A) tail shortening"/>
    <property type="evidence" value="ECO:0007669"/>
    <property type="project" value="UniProtKB-ARBA"/>
</dbReference>
<dbReference type="OrthoDB" id="1933107at2759"/>
<dbReference type="EMBL" id="MCGE01000001">
    <property type="protein sequence ID" value="ORZ26218.1"/>
    <property type="molecule type" value="Genomic_DNA"/>
</dbReference>
<feature type="domain" description="CCR4-NOT transcription complex subunit 1 HEAT repeat" evidence="13">
    <location>
        <begin position="234"/>
        <end position="376"/>
    </location>
</feature>
<protein>
    <recommendedName>
        <fullName evidence="7">General negative regulator of transcription subunit 1</fullName>
    </recommendedName>
</protein>
<feature type="domain" description="CCR4-NOT transcription complex subunit 1" evidence="10">
    <location>
        <begin position="942"/>
        <end position="1082"/>
    </location>
</feature>
<evidence type="ECO:0000259" key="13">
    <source>
        <dbReference type="Pfam" id="PF16418"/>
    </source>
</evidence>
<evidence type="ECO:0000259" key="10">
    <source>
        <dbReference type="Pfam" id="PF12842"/>
    </source>
</evidence>
<evidence type="ECO:0000256" key="7">
    <source>
        <dbReference type="ARBA" id="ARBA00074459"/>
    </source>
</evidence>
<dbReference type="InterPro" id="IPR032191">
    <property type="entry name" value="CNOT1_CAF1_bind"/>
</dbReference>
<evidence type="ECO:0000259" key="12">
    <source>
        <dbReference type="Pfam" id="PF16417"/>
    </source>
</evidence>
<dbReference type="InterPro" id="IPR032193">
    <property type="entry name" value="CNOT1_TTP_bind"/>
</dbReference>
<dbReference type="Pfam" id="PF04054">
    <property type="entry name" value="Not1"/>
    <property type="match status" value="1"/>
</dbReference>
<dbReference type="PANTHER" id="PTHR13162:SF8">
    <property type="entry name" value="CCR4-NOT TRANSCRIPTION COMPLEX SUBUNIT 1"/>
    <property type="match status" value="1"/>
</dbReference>
<comment type="subcellular location">
    <subcellularLocation>
        <location evidence="1">Nucleus</location>
    </subcellularLocation>
</comment>
<feature type="domain" description="CCR4-Not complex component Not1 C-terminal" evidence="9">
    <location>
        <begin position="1516"/>
        <end position="1858"/>
    </location>
</feature>
<feature type="region of interest" description="Disordered" evidence="8">
    <location>
        <begin position="1087"/>
        <end position="1110"/>
    </location>
</feature>
<gene>
    <name evidence="15" type="ORF">BCR42DRAFT_401811</name>
</gene>
<dbReference type="InterPro" id="IPR024557">
    <property type="entry name" value="CNOT1_dom_4"/>
</dbReference>
<dbReference type="InterPro" id="IPR032194">
    <property type="entry name" value="CNOT1_HEAT"/>
</dbReference>
<dbReference type="PANTHER" id="PTHR13162">
    <property type="entry name" value="CCR4-NOT TRANSCRIPTION COMPLEX"/>
    <property type="match status" value="1"/>
</dbReference>
<evidence type="ECO:0000313" key="15">
    <source>
        <dbReference type="EMBL" id="ORZ26218.1"/>
    </source>
</evidence>
<dbReference type="GO" id="GO:0060090">
    <property type="term" value="F:molecular adaptor activity"/>
    <property type="evidence" value="ECO:0007669"/>
    <property type="project" value="TreeGrafter"/>
</dbReference>
<dbReference type="GO" id="GO:0000932">
    <property type="term" value="C:P-body"/>
    <property type="evidence" value="ECO:0007669"/>
    <property type="project" value="TreeGrafter"/>
</dbReference>
<dbReference type="Gene3D" id="1.25.40.790">
    <property type="match status" value="1"/>
</dbReference>
<evidence type="ECO:0000256" key="8">
    <source>
        <dbReference type="SAM" id="MobiDB-lite"/>
    </source>
</evidence>
<feature type="region of interest" description="Disordered" evidence="8">
    <location>
        <begin position="579"/>
        <end position="615"/>
    </location>
</feature>
<dbReference type="Pfam" id="PF16418">
    <property type="entry name" value="CNOT1_HEAT"/>
    <property type="match status" value="1"/>
</dbReference>
<dbReference type="CDD" id="cd20710">
    <property type="entry name" value="NOT1_connector"/>
    <property type="match status" value="1"/>
</dbReference>
<proteinExistence type="predicted"/>
<dbReference type="Pfam" id="PF16415">
    <property type="entry name" value="CNOT1_CAF1_bind"/>
    <property type="match status" value="1"/>
</dbReference>
<evidence type="ECO:0000313" key="16">
    <source>
        <dbReference type="Proteomes" id="UP000193560"/>
    </source>
</evidence>
<feature type="compositionally biased region" description="Polar residues" evidence="8">
    <location>
        <begin position="579"/>
        <end position="598"/>
    </location>
</feature>
<dbReference type="FunFam" id="1.25.40.180:FF:000012">
    <property type="entry name" value="Ccr4-Not transcription complex subunit"/>
    <property type="match status" value="1"/>
</dbReference>
<organism evidence="15 16">
    <name type="scientific">Absidia repens</name>
    <dbReference type="NCBI Taxonomy" id="90262"/>
    <lineage>
        <taxon>Eukaryota</taxon>
        <taxon>Fungi</taxon>
        <taxon>Fungi incertae sedis</taxon>
        <taxon>Mucoromycota</taxon>
        <taxon>Mucoromycotina</taxon>
        <taxon>Mucoromycetes</taxon>
        <taxon>Mucorales</taxon>
        <taxon>Cunninghamellaceae</taxon>
        <taxon>Absidia</taxon>
    </lineage>
</organism>
<dbReference type="InterPro" id="IPR055454">
    <property type="entry name" value="CNOT1-like_NOT1_connector"/>
</dbReference>
<evidence type="ECO:0000256" key="3">
    <source>
        <dbReference type="ARBA" id="ARBA00023015"/>
    </source>
</evidence>
<dbReference type="Proteomes" id="UP000193560">
    <property type="component" value="Unassembled WGS sequence"/>
</dbReference>
<evidence type="ECO:0000259" key="11">
    <source>
        <dbReference type="Pfam" id="PF16415"/>
    </source>
</evidence>
<keyword evidence="5" id="KW-0539">Nucleus</keyword>
<dbReference type="InterPro" id="IPR007196">
    <property type="entry name" value="CCR4-Not_Not1_C"/>
</dbReference>
<dbReference type="GO" id="GO:0005634">
    <property type="term" value="C:nucleus"/>
    <property type="evidence" value="ECO:0007669"/>
    <property type="project" value="UniProtKB-SubCell"/>
</dbReference>
<keyword evidence="3" id="KW-0805">Transcription regulation</keyword>
<accession>A0A1X2J347</accession>
<dbReference type="Gene3D" id="1.25.40.800">
    <property type="match status" value="1"/>
</dbReference>
<feature type="region of interest" description="Disordered" evidence="8">
    <location>
        <begin position="856"/>
        <end position="900"/>
    </location>
</feature>
<dbReference type="Gene3D" id="1.25.40.840">
    <property type="entry name" value="CCR4-NOT transcription complex subunit 1 TTP binding domain"/>
    <property type="match status" value="1"/>
</dbReference>
<evidence type="ECO:0000256" key="2">
    <source>
        <dbReference type="ARBA" id="ARBA00022491"/>
    </source>
</evidence>
<dbReference type="Gene3D" id="1.25.40.180">
    <property type="match status" value="1"/>
</dbReference>
<feature type="compositionally biased region" description="Polar residues" evidence="8">
    <location>
        <begin position="890"/>
        <end position="900"/>
    </location>
</feature>
<dbReference type="InterPro" id="IPR040398">
    <property type="entry name" value="Not1"/>
</dbReference>
<comment type="function">
    <text evidence="6">Acts as a component of the CCR4-NOT core complex, which in the nucleus seems to be a general transcription factor, and in the cytoplasm the major mRNA deadenylase involved in mRNA turnover. The NOT protein subcomplex negatively regulates the basal and activated transcription of many genes. Preferentially affects TC-type TATA element-dependent transcription. Could directly or indirectly inhibit component(s) of the general transcription machinery.</text>
</comment>
<keyword evidence="4" id="KW-0804">Transcription</keyword>
<keyword evidence="2" id="KW-0678">Repressor</keyword>
<keyword evidence="16" id="KW-1185">Reference proteome</keyword>
<feature type="domain" description="CCR4-NOT transcription complex subunit 1-like NOT1 connector" evidence="14">
    <location>
        <begin position="1175"/>
        <end position="1358"/>
    </location>
</feature>
<sequence>MSDSLSLWKTLYDAGWQSCSSLDSTLKTINHLEIHEDGVARTLGMMARTQSTEGQGKTWNITHFVNAVNLKNEHLQWTLVIKYLDHPDFAVCDAVGLKLLFDAWAVAEQNNPFPVYLLFQPWTNARGQLSILYQMVYSNSDLLLTVMQALSSTTKAIRDVDIQSLHVSIRSEATHLATQPLNCLELVNSLVHLYDTVVADDIRILVDRLSIQAPELLLMGFAQIQPLQNQLHRDTLLKLLNIFLIGHANSNLVIMLLWKKCPALLMDGFLAMYKKDPSYVSRILDVSQEAKILFHVLNIEVPYFVLDLASLAARRQHLNLEKWLLDSATKDNFIAGCIDFLEKKYMMEVARQSGANVTSTLQLSVDVINIILRVLRECAKQPVEAAKVAQLVQAYSNIYPQLNETLNHVPKAAPDGDVDSERSYSPEVEETVRRYFERLYTMETSPNRFASLLKTCRNSSDQKQLDFFSCTVHTLLDEARFFDQYPENELLVTGELLGLLVEHHLISYAQLRVALKYILDAVNNKHDSKMFNFGTQALLQFRDRYSEWPQYTLLLSKIDGLKGYPMIYGSIATALQQIGQREQDQGTPKDNNISTGVKNDSKQDGVGKVSSNGHDLAPDVLSLLEKSDTTPTHEQPPTKLQERVSFLINNLSIGNMDTKCPELLKLLEPSTWPWFSHYLVVRRVSIEPNNHDLYMSLLNHLDLSQLNDIIVEDTYSNIRVLLQSDTITSSSADRKLLKNLGIWLGKMTIAKNKPIRHKDLSFKNLLLDAYDRDRLVVAIPLCCQVLHQASNSKVFKPPNPWLMSILKLLAELYWTDKLRLNMKFEIEILFDNLKLDLNEIEPTLLLQKRQEQTQQPQVQQLQQQAQNLQQQQRPAPGLPMTSGPPPSLPVNASPQKLDQDQRSFGTNINQADERPEVDISPLLSRLQLNPVVSQFIAQQPLVKATIFRAISESFADVVPPVILSTSNIASISTKELILKDFATEPDEMKLKRAAYAMVQPLVGNLAVATCKETLCNAMIGNICEDLIQARFPKALSDEIASTIVADNLQLTCLFVEQLAHLRAINDIDRALSMAYANRISHREKHGGAFFDPLSRNSAPRSTPLPEALKPNGSITAEQMFLYESFNRPLYDPLQQAPAPPPGPVVNSPHPPSLPLNQAANTTNALTVKLEQMLLEMDRMIRQTNVTSVASLPPNHDLFLLIRQIPLMISQSSAALPSVMNFVEKVVYMLYESNSAFGREIYVLFLQTLFGISREVTHETLAWLLYADDQRKFNPEVIAALIQHEVIPAEDYDTHLAKMIYNKMDGVTGFAIDLMQLCLLTDCPITRLEDHVLTIKALQHSLDENNSQSITDFLDKLKKHTKPLYAEIDGSDSQCMDARLLLAEWIRLNQHPLVTDDIALSLVKKAVLITQDSEKLCFFVRMCTEACIDHYMSQRSPSPSHKRSSVTMIDSYAKLVSCMATADSVAKDDNKLKVFGKALSVIVLVLAHHHERSGSEFNQKPFLRLLTSLYAEIHKFMDLNLLVAFSDTLLTLQPTNFPGFAFAWLHLISHRNYLPQLLVTDENKGWTVCQRLVLGLLEFLRPLLEQHNLDIATKTFYRGTLRVLVVLLHDFPEFLCHNYIVFSQAIPVSSIQMRNLILSAFPRTMHLPDPFTPNLQLDDLPESKVRPFLDTSYLDVLATSDLVPSVDAYIEKNNNGIETENSGCLKELLAKVTLELNSALMEGQSRGSQVLGAFVLYIGDKASKLPFRDDSLALTIYKHLLSHLTDEGLYLLLGSLADHLRYPNSHTYFFSRAILYLFETENENVKERITRVLLERLIVNRPHPWGLLSLFIDMMKDEGFWKHDFIQCSPEIEQLFSNVARSIKHAT</sequence>
<dbReference type="GO" id="GO:0017148">
    <property type="term" value="P:negative regulation of translation"/>
    <property type="evidence" value="ECO:0007669"/>
    <property type="project" value="InterPro"/>
</dbReference>
<dbReference type="InterPro" id="IPR038535">
    <property type="entry name" value="CNOT1_TTP_bind_sf"/>
</dbReference>
<feature type="domain" description="CCR4-NOT transcription complex subunit 1 CAF1-binding" evidence="11">
    <location>
        <begin position="634"/>
        <end position="854"/>
    </location>
</feature>
<feature type="domain" description="CCR4-NOT transcription complex subunit 1 TTP binding" evidence="12">
    <location>
        <begin position="402"/>
        <end position="579"/>
    </location>
</feature>
<evidence type="ECO:0000259" key="9">
    <source>
        <dbReference type="Pfam" id="PF04054"/>
    </source>
</evidence>
<name>A0A1X2J347_9FUNG</name>
<comment type="caution">
    <text evidence="15">The sequence shown here is derived from an EMBL/GenBank/DDBJ whole genome shotgun (WGS) entry which is preliminary data.</text>
</comment>
<evidence type="ECO:0000256" key="6">
    <source>
        <dbReference type="ARBA" id="ARBA00059181"/>
    </source>
</evidence>
<reference evidence="15 16" key="1">
    <citation type="submission" date="2016-07" db="EMBL/GenBank/DDBJ databases">
        <title>Pervasive Adenine N6-methylation of Active Genes in Fungi.</title>
        <authorList>
            <consortium name="DOE Joint Genome Institute"/>
            <person name="Mondo S.J."/>
            <person name="Dannebaum R.O."/>
            <person name="Kuo R.C."/>
            <person name="Labutti K."/>
            <person name="Haridas S."/>
            <person name="Kuo A."/>
            <person name="Salamov A."/>
            <person name="Ahrendt S.R."/>
            <person name="Lipzen A."/>
            <person name="Sullivan W."/>
            <person name="Andreopoulos W.B."/>
            <person name="Clum A."/>
            <person name="Lindquist E."/>
            <person name="Daum C."/>
            <person name="Ramamoorthy G.K."/>
            <person name="Gryganskyi A."/>
            <person name="Culley D."/>
            <person name="Magnuson J.K."/>
            <person name="James T.Y."/>
            <person name="O'Malley M.A."/>
            <person name="Stajich J.E."/>
            <person name="Spatafora J.W."/>
            <person name="Visel A."/>
            <person name="Grigoriev I.V."/>
        </authorList>
    </citation>
    <scope>NUCLEOTIDE SEQUENCE [LARGE SCALE GENOMIC DNA]</scope>
    <source>
        <strain evidence="15 16">NRRL 1336</strain>
    </source>
</reference>
<evidence type="ECO:0000256" key="1">
    <source>
        <dbReference type="ARBA" id="ARBA00004123"/>
    </source>
</evidence>
<evidence type="ECO:0000256" key="4">
    <source>
        <dbReference type="ARBA" id="ARBA00023163"/>
    </source>
</evidence>
<dbReference type="STRING" id="90262.A0A1X2J347"/>
<feature type="compositionally biased region" description="Low complexity" evidence="8">
    <location>
        <begin position="856"/>
        <end position="872"/>
    </location>
</feature>
<dbReference type="GO" id="GO:0030015">
    <property type="term" value="C:CCR4-NOT core complex"/>
    <property type="evidence" value="ECO:0007669"/>
    <property type="project" value="InterPro"/>
</dbReference>
<dbReference type="Pfam" id="PF16417">
    <property type="entry name" value="CNOT1_TTP_bind"/>
    <property type="match status" value="1"/>
</dbReference>
<dbReference type="Pfam" id="PF12842">
    <property type="entry name" value="DUF3819"/>
    <property type="match status" value="1"/>
</dbReference>
<dbReference type="Pfam" id="PF25097">
    <property type="entry name" value="ARM_Cnot1"/>
    <property type="match status" value="1"/>
</dbReference>
<evidence type="ECO:0000256" key="5">
    <source>
        <dbReference type="ARBA" id="ARBA00023242"/>
    </source>
</evidence>
<evidence type="ECO:0000259" key="14">
    <source>
        <dbReference type="Pfam" id="PF25097"/>
    </source>
</evidence>